<dbReference type="GO" id="GO:0016491">
    <property type="term" value="F:oxidoreductase activity"/>
    <property type="evidence" value="ECO:0007669"/>
    <property type="project" value="InterPro"/>
</dbReference>
<dbReference type="EMBL" id="ML976978">
    <property type="protein sequence ID" value="KAF1962879.1"/>
    <property type="molecule type" value="Genomic_DNA"/>
</dbReference>
<feature type="signal peptide" evidence="2">
    <location>
        <begin position="1"/>
        <end position="27"/>
    </location>
</feature>
<dbReference type="PANTHER" id="PTHR11474:SF116">
    <property type="entry name" value="TYROSINASE"/>
    <property type="match status" value="1"/>
</dbReference>
<reference evidence="4" key="1">
    <citation type="journal article" date="2020" name="Stud. Mycol.">
        <title>101 Dothideomycetes genomes: a test case for predicting lifestyles and emergence of pathogens.</title>
        <authorList>
            <person name="Haridas S."/>
            <person name="Albert R."/>
            <person name="Binder M."/>
            <person name="Bloem J."/>
            <person name="Labutti K."/>
            <person name="Salamov A."/>
            <person name="Andreopoulos B."/>
            <person name="Baker S."/>
            <person name="Barry K."/>
            <person name="Bills G."/>
            <person name="Bluhm B."/>
            <person name="Cannon C."/>
            <person name="Castanera R."/>
            <person name="Culley D."/>
            <person name="Daum C."/>
            <person name="Ezra D."/>
            <person name="Gonzalez J."/>
            <person name="Henrissat B."/>
            <person name="Kuo A."/>
            <person name="Liang C."/>
            <person name="Lipzen A."/>
            <person name="Lutzoni F."/>
            <person name="Magnuson J."/>
            <person name="Mondo S."/>
            <person name="Nolan M."/>
            <person name="Ohm R."/>
            <person name="Pangilinan J."/>
            <person name="Park H.-J."/>
            <person name="Ramirez L."/>
            <person name="Alfaro M."/>
            <person name="Sun H."/>
            <person name="Tritt A."/>
            <person name="Yoshinaga Y."/>
            <person name="Zwiers L.-H."/>
            <person name="Turgeon B."/>
            <person name="Goodwin S."/>
            <person name="Spatafora J."/>
            <person name="Crous P."/>
            <person name="Grigoriev I."/>
        </authorList>
    </citation>
    <scope>NUCLEOTIDE SEQUENCE</scope>
    <source>
        <strain evidence="4">CBS 675.92</strain>
    </source>
</reference>
<dbReference type="AlphaFoldDB" id="A0A6A5UG02"/>
<evidence type="ECO:0000313" key="4">
    <source>
        <dbReference type="EMBL" id="KAF1962879.1"/>
    </source>
</evidence>
<dbReference type="InterPro" id="IPR002227">
    <property type="entry name" value="Tyrosinase_Cu-bd"/>
</dbReference>
<organism evidence="4 5">
    <name type="scientific">Byssothecium circinans</name>
    <dbReference type="NCBI Taxonomy" id="147558"/>
    <lineage>
        <taxon>Eukaryota</taxon>
        <taxon>Fungi</taxon>
        <taxon>Dikarya</taxon>
        <taxon>Ascomycota</taxon>
        <taxon>Pezizomycotina</taxon>
        <taxon>Dothideomycetes</taxon>
        <taxon>Pleosporomycetidae</taxon>
        <taxon>Pleosporales</taxon>
        <taxon>Massarineae</taxon>
        <taxon>Massarinaceae</taxon>
        <taxon>Byssothecium</taxon>
    </lineage>
</organism>
<keyword evidence="5" id="KW-1185">Reference proteome</keyword>
<dbReference type="GO" id="GO:0046872">
    <property type="term" value="F:metal ion binding"/>
    <property type="evidence" value="ECO:0007669"/>
    <property type="project" value="UniProtKB-KW"/>
</dbReference>
<evidence type="ECO:0000256" key="1">
    <source>
        <dbReference type="ARBA" id="ARBA00022723"/>
    </source>
</evidence>
<feature type="domain" description="Tyrosinase copper-binding" evidence="3">
    <location>
        <begin position="284"/>
        <end position="295"/>
    </location>
</feature>
<dbReference type="Proteomes" id="UP000800035">
    <property type="component" value="Unassembled WGS sequence"/>
</dbReference>
<dbReference type="Gene3D" id="1.10.1280.10">
    <property type="entry name" value="Di-copper center containing domain from catechol oxidase"/>
    <property type="match status" value="1"/>
</dbReference>
<dbReference type="SUPFAM" id="SSF48056">
    <property type="entry name" value="Di-copper centre-containing domain"/>
    <property type="match status" value="1"/>
</dbReference>
<dbReference type="PANTHER" id="PTHR11474">
    <property type="entry name" value="TYROSINASE FAMILY MEMBER"/>
    <property type="match status" value="1"/>
</dbReference>
<dbReference type="OrthoDB" id="6132182at2759"/>
<dbReference type="InterPro" id="IPR050316">
    <property type="entry name" value="Tyrosinase/Hemocyanin"/>
</dbReference>
<dbReference type="PROSITE" id="PS00498">
    <property type="entry name" value="TYROSINASE_2"/>
    <property type="match status" value="1"/>
</dbReference>
<dbReference type="PRINTS" id="PR00092">
    <property type="entry name" value="TYROSINASE"/>
</dbReference>
<accession>A0A6A5UG02</accession>
<name>A0A6A5UG02_9PLEO</name>
<protein>
    <submittedName>
        <fullName evidence="4">Di-copper centre-containing protein</fullName>
    </submittedName>
</protein>
<evidence type="ECO:0000256" key="2">
    <source>
        <dbReference type="SAM" id="SignalP"/>
    </source>
</evidence>
<keyword evidence="2" id="KW-0732">Signal</keyword>
<feature type="chain" id="PRO_5025566272" evidence="2">
    <location>
        <begin position="28"/>
        <end position="370"/>
    </location>
</feature>
<sequence length="370" mass="41333">MQPVRFPARLLRAVLCALPLFLSAIDAQPTYGKCTEKNIEVRKEWSTLTTPERTDYIKSVKCLMKKTALTPKEAAPGVLTRYDDFTALHINNTIYIHTNGAFLTWHRHFLNLYQKALREECGFKGTLPYWNWAWWSDDLACNPIFDGSKTSMGGDGFHNESAALAKFHNITYPRANGGGCISKGPFTNLTLPFHAFKTEELFLQTTPSNALISAPRCVTRDLNSAISGPHMNQAVIDGLLSAPTIKDFQEILDKGLDKKSLGPHPAGHFAVGWGLQDQYASPADPTFFLHHGMVDNAWEQWQVKDLKNRRFALDGTNRTANAQPSVPVTVDYVLDFGYLGASHKMGDLMDTRAGVNCYRYEYEQGAPQPS</sequence>
<evidence type="ECO:0000313" key="5">
    <source>
        <dbReference type="Proteomes" id="UP000800035"/>
    </source>
</evidence>
<keyword evidence="1" id="KW-0479">Metal-binding</keyword>
<dbReference type="InterPro" id="IPR008922">
    <property type="entry name" value="Di-copper_centre_dom_sf"/>
</dbReference>
<proteinExistence type="predicted"/>
<dbReference type="Pfam" id="PF00264">
    <property type="entry name" value="Tyrosinase"/>
    <property type="match status" value="1"/>
</dbReference>
<gene>
    <name evidence="4" type="ORF">CC80DRAFT_565395</name>
</gene>
<evidence type="ECO:0000259" key="3">
    <source>
        <dbReference type="PROSITE" id="PS00498"/>
    </source>
</evidence>